<dbReference type="AlphaFoldDB" id="A0A8H3YLM0"/>
<evidence type="ECO:0000256" key="3">
    <source>
        <dbReference type="SAM" id="SignalP"/>
    </source>
</evidence>
<keyword evidence="9" id="KW-1185">Reference proteome</keyword>
<keyword evidence="3" id="KW-0732">Signal</keyword>
<dbReference type="EMBL" id="WNWS01000580">
    <property type="protein sequence ID" value="KAE9965576.1"/>
    <property type="molecule type" value="Genomic_DNA"/>
</dbReference>
<comment type="similarity">
    <text evidence="1">Belongs to the 'GDSL' lipolytic enzyme family.</text>
</comment>
<dbReference type="Proteomes" id="UP000447873">
    <property type="component" value="Unassembled WGS sequence"/>
</dbReference>
<dbReference type="PANTHER" id="PTHR43695:SF1">
    <property type="entry name" value="RHAMNOGALACTURONAN ACETYLESTERASE"/>
    <property type="match status" value="1"/>
</dbReference>
<dbReference type="SUPFAM" id="SSF52266">
    <property type="entry name" value="SGNH hydrolase"/>
    <property type="match status" value="1"/>
</dbReference>
<keyword evidence="2" id="KW-0378">Hydrolase</keyword>
<evidence type="ECO:0000313" key="9">
    <source>
        <dbReference type="Proteomes" id="UP000490939"/>
    </source>
</evidence>
<protein>
    <recommendedName>
        <fullName evidence="10">Rhamnogalacturonan acetylesterase</fullName>
    </recommendedName>
</protein>
<evidence type="ECO:0000313" key="6">
    <source>
        <dbReference type="EMBL" id="KAE9978356.1"/>
    </source>
</evidence>
<dbReference type="InterPro" id="IPR036514">
    <property type="entry name" value="SGNH_hydro_sf"/>
</dbReference>
<dbReference type="InterPro" id="IPR037459">
    <property type="entry name" value="RhgT-like"/>
</dbReference>
<dbReference type="Proteomes" id="UP000433883">
    <property type="component" value="Unassembled WGS sequence"/>
</dbReference>
<evidence type="ECO:0000256" key="1">
    <source>
        <dbReference type="ARBA" id="ARBA00008668"/>
    </source>
</evidence>
<reference evidence="4 7" key="1">
    <citation type="submission" date="2019-11" db="EMBL/GenBank/DDBJ databases">
        <title>Venturia inaequalis Genome Resource.</title>
        <authorList>
            <person name="Lichtner F.J."/>
        </authorList>
    </citation>
    <scope>NUCLEOTIDE SEQUENCE [LARGE SCALE GENOMIC DNA]</scope>
    <source>
        <strain evidence="5 8">120213</strain>
        <strain evidence="4">Bline_iso_100314</strain>
        <strain evidence="6 9">DMI_063113</strain>
    </source>
</reference>
<dbReference type="PANTHER" id="PTHR43695">
    <property type="entry name" value="PUTATIVE (AFU_ORTHOLOGUE AFUA_2G17250)-RELATED"/>
    <property type="match status" value="1"/>
</dbReference>
<dbReference type="GO" id="GO:0016788">
    <property type="term" value="F:hydrolase activity, acting on ester bonds"/>
    <property type="evidence" value="ECO:0007669"/>
    <property type="project" value="InterPro"/>
</dbReference>
<evidence type="ECO:0000256" key="2">
    <source>
        <dbReference type="ARBA" id="ARBA00022801"/>
    </source>
</evidence>
<accession>A0A8H3YLM0</accession>
<evidence type="ECO:0000313" key="7">
    <source>
        <dbReference type="Proteomes" id="UP000433883"/>
    </source>
</evidence>
<evidence type="ECO:0000313" key="8">
    <source>
        <dbReference type="Proteomes" id="UP000447873"/>
    </source>
</evidence>
<evidence type="ECO:0008006" key="10">
    <source>
        <dbReference type="Google" id="ProtNLM"/>
    </source>
</evidence>
<gene>
    <name evidence="4" type="ORF">BLS_000772</name>
    <name evidence="6" type="ORF">EG327_007426</name>
    <name evidence="5" type="ORF">EG328_009562</name>
</gene>
<dbReference type="EMBL" id="WNWQ01001151">
    <property type="protein sequence ID" value="KAE9962141.1"/>
    <property type="molecule type" value="Genomic_DNA"/>
</dbReference>
<organism evidence="4 7">
    <name type="scientific">Venturia inaequalis</name>
    <name type="common">Apple scab fungus</name>
    <dbReference type="NCBI Taxonomy" id="5025"/>
    <lineage>
        <taxon>Eukaryota</taxon>
        <taxon>Fungi</taxon>
        <taxon>Dikarya</taxon>
        <taxon>Ascomycota</taxon>
        <taxon>Pezizomycotina</taxon>
        <taxon>Dothideomycetes</taxon>
        <taxon>Pleosporomycetidae</taxon>
        <taxon>Venturiales</taxon>
        <taxon>Venturiaceae</taxon>
        <taxon>Venturia</taxon>
    </lineage>
</organism>
<name>A0A8H3YLM0_VENIN</name>
<dbReference type="Pfam" id="PF00657">
    <property type="entry name" value="Lipase_GDSL"/>
    <property type="match status" value="1"/>
</dbReference>
<dbReference type="OrthoDB" id="2141316at2759"/>
<comment type="caution">
    <text evidence="4">The sequence shown here is derived from an EMBL/GenBank/DDBJ whole genome shotgun (WGS) entry which is preliminary data.</text>
</comment>
<dbReference type="Proteomes" id="UP000490939">
    <property type="component" value="Unassembled WGS sequence"/>
</dbReference>
<feature type="chain" id="PRO_5044691041" description="Rhamnogalacturonan acetylesterase" evidence="3">
    <location>
        <begin position="26"/>
        <end position="288"/>
    </location>
</feature>
<dbReference type="InterPro" id="IPR001087">
    <property type="entry name" value="GDSL"/>
</dbReference>
<evidence type="ECO:0000313" key="4">
    <source>
        <dbReference type="EMBL" id="KAE9962141.1"/>
    </source>
</evidence>
<dbReference type="EMBL" id="WNWR01000444">
    <property type="protein sequence ID" value="KAE9978356.1"/>
    <property type="molecule type" value="Genomic_DNA"/>
</dbReference>
<feature type="signal peptide" evidence="3">
    <location>
        <begin position="1"/>
        <end position="25"/>
    </location>
</feature>
<evidence type="ECO:0000313" key="5">
    <source>
        <dbReference type="EMBL" id="KAE9965576.1"/>
    </source>
</evidence>
<proteinExistence type="inferred from homology"/>
<dbReference type="Gene3D" id="3.40.50.1110">
    <property type="entry name" value="SGNH hydrolase"/>
    <property type="match status" value="1"/>
</dbReference>
<sequence>MANTFFSSPAMLTWLLLLFTPTALSVKIYLCGDSTMAKSPDNIIHGWGEKFPPFVTVPVVNKAMGGRSARSYTVQKRFQEVITLALPGDVVIISFGHNDPGSLKVDNGRTDCPGAGTETCKSTFQGQPVIVKTFPAYLTEAGVALVAKGAKVVFSSMTPNNIWEGGSGAYVPTRFTEYARQAALAVGEGATFVDHGLYTAKAYKALGATKVNSFYMKDHTHTNEAGAQVVAQAFVKAVMCAQDVNLMPYMKTSVPPPKTTAPAIKNASPAIKHTGLGIKAVVPPVGAC</sequence>